<dbReference type="Proteomes" id="UP000491181">
    <property type="component" value="Unassembled WGS sequence"/>
</dbReference>
<protein>
    <submittedName>
        <fullName evidence="1">Uncharacterized protein</fullName>
    </submittedName>
</protein>
<organism evidence="1 2">
    <name type="scientific">Bacteroides acidifaciens</name>
    <dbReference type="NCBI Taxonomy" id="85831"/>
    <lineage>
        <taxon>Bacteria</taxon>
        <taxon>Pseudomonadati</taxon>
        <taxon>Bacteroidota</taxon>
        <taxon>Bacteroidia</taxon>
        <taxon>Bacteroidales</taxon>
        <taxon>Bacteroidaceae</taxon>
        <taxon>Bacteroides</taxon>
    </lineage>
</organism>
<accession>A0A7J0A4Q3</accession>
<dbReference type="EMBL" id="BLLS01000076">
    <property type="protein sequence ID" value="GFH87122.1"/>
    <property type="molecule type" value="Genomic_DNA"/>
</dbReference>
<name>A0A7J0A4Q3_9BACE</name>
<evidence type="ECO:0000313" key="2">
    <source>
        <dbReference type="Proteomes" id="UP000491181"/>
    </source>
</evidence>
<dbReference type="AlphaFoldDB" id="A0A7J0A4Q3"/>
<evidence type="ECO:0000313" key="1">
    <source>
        <dbReference type="EMBL" id="GFH87122.1"/>
    </source>
</evidence>
<reference evidence="1 2" key="1">
    <citation type="journal article" date="2020" name="Microbiome">
        <title>Single-cell genomics of uncultured bacteria reveals dietary fiber responders in the mouse gut microbiota.</title>
        <authorList>
            <person name="Chijiiwa R."/>
            <person name="Hosokawa M."/>
            <person name="Kogawa M."/>
            <person name="Nishikawa Y."/>
            <person name="Ide K."/>
            <person name="Sakanashi C."/>
            <person name="Takahashi K."/>
            <person name="Takeyama H."/>
        </authorList>
    </citation>
    <scope>NUCLEOTIDE SEQUENCE [LARGE SCALE GENOMIC DNA]</scope>
    <source>
        <strain evidence="1">IMSAGC_001</strain>
    </source>
</reference>
<dbReference type="RefSeq" id="WP_172504029.1">
    <property type="nucleotide sequence ID" value="NZ_BLLS01000076.1"/>
</dbReference>
<comment type="caution">
    <text evidence="1">The sequence shown here is derived from an EMBL/GenBank/DDBJ whole genome shotgun (WGS) entry which is preliminary data.</text>
</comment>
<proteinExistence type="predicted"/>
<sequence length="84" mass="10235">MNKKEIIRTIRTFKKTLKKGSPKTVWSSSYWDIHEKQYTINEVAARFLRKKGYNVQIDISDNTERPSYLFGYIRFYRYVRISFN</sequence>
<gene>
    <name evidence="1" type="ORF">IMSAGC001_02546</name>
</gene>